<gene>
    <name evidence="12" type="primary">hisF</name>
    <name evidence="12" type="ORF">G3574_23335</name>
</gene>
<evidence type="ECO:0000256" key="7">
    <source>
        <dbReference type="ARBA" id="ARBA00023239"/>
    </source>
</evidence>
<comment type="similarity">
    <text evidence="2 11">Belongs to the HisA/HisF family.</text>
</comment>
<dbReference type="InterPro" id="IPR050064">
    <property type="entry name" value="IGPS_HisA/HisF"/>
</dbReference>
<organism evidence="12 13">
    <name type="scientific">Noviherbaspirillum galbum</name>
    <dbReference type="NCBI Taxonomy" id="2709383"/>
    <lineage>
        <taxon>Bacteria</taxon>
        <taxon>Pseudomonadati</taxon>
        <taxon>Pseudomonadota</taxon>
        <taxon>Betaproteobacteria</taxon>
        <taxon>Burkholderiales</taxon>
        <taxon>Oxalobacteraceae</taxon>
        <taxon>Noviherbaspirillum</taxon>
    </lineage>
</organism>
<comment type="caution">
    <text evidence="12">The sequence shown here is derived from an EMBL/GenBank/DDBJ whole genome shotgun (WGS) entry which is preliminary data.</text>
</comment>
<evidence type="ECO:0000313" key="13">
    <source>
        <dbReference type="Proteomes" id="UP000482155"/>
    </source>
</evidence>
<comment type="pathway">
    <text evidence="1">Amino-acid biosynthesis; L-histidine biosynthesis; L-histidine from 5-phospho-alpha-D-ribose 1-diphosphate: step 5/9.</text>
</comment>
<dbReference type="InterPro" id="IPR004651">
    <property type="entry name" value="HisF"/>
</dbReference>
<dbReference type="Pfam" id="PF00977">
    <property type="entry name" value="His_biosynth"/>
    <property type="match status" value="1"/>
</dbReference>
<evidence type="ECO:0000313" key="12">
    <source>
        <dbReference type="EMBL" id="NEX64027.1"/>
    </source>
</evidence>
<comment type="function">
    <text evidence="8">IGPS catalyzes the conversion of PRFAR and glutamine to IGP, AICAR and glutamate. The HisF subunit catalyzes the cyclization activity that produces IGP and AICAR from PRFAR using the ammonia provided by the HisH subunit.</text>
</comment>
<comment type="catalytic activity">
    <reaction evidence="10">
        <text>5-[(5-phospho-1-deoxy-D-ribulos-1-ylimino)methylamino]-1-(5-phospho-beta-D-ribosyl)imidazole-4-carboxamide + L-glutamine = D-erythro-1-(imidazol-4-yl)glycerol 3-phosphate + 5-amino-1-(5-phospho-beta-D-ribosyl)imidazole-4-carboxamide + L-glutamate + H(+)</text>
        <dbReference type="Rhea" id="RHEA:24793"/>
        <dbReference type="ChEBI" id="CHEBI:15378"/>
        <dbReference type="ChEBI" id="CHEBI:29985"/>
        <dbReference type="ChEBI" id="CHEBI:58278"/>
        <dbReference type="ChEBI" id="CHEBI:58359"/>
        <dbReference type="ChEBI" id="CHEBI:58475"/>
        <dbReference type="ChEBI" id="CHEBI:58525"/>
        <dbReference type="EC" id="4.3.2.10"/>
    </reaction>
</comment>
<protein>
    <recommendedName>
        <fullName evidence="4">imidazole glycerol-phosphate synthase</fullName>
        <ecNumber evidence="4">4.3.2.10</ecNumber>
    </recommendedName>
    <alternativeName>
        <fullName evidence="9">IGP synthase cyclase subunit</fullName>
    </alternativeName>
</protein>
<name>A0A6B3STD2_9BURK</name>
<dbReference type="AlphaFoldDB" id="A0A6B3STD2"/>
<sequence length="252" mass="27317">MLHARVIPCLLLRNGGLVKTVRFDEPRYVGDPINAVRIFNEKEVDELVFLDISARAAETGPNFELLADIASEAFMPFGYGGGVRTIDQVKRLYALGVEKVIINSAAVEQPGLVTEAASLAGISGVVVSIDVRRNWRGRYSVHTRSGRHDAKLDPVEHAQEMEKRGAGEILLNAIDRDGMMEGYDLELVRRVAQAVSIPVVAAGGAGSCSHLRQAVDAGASAAAAGSMFVFHGKHRAVLITYPDYYQLEAIFK</sequence>
<keyword evidence="13" id="KW-1185">Reference proteome</keyword>
<dbReference type="GO" id="GO:0000105">
    <property type="term" value="P:L-histidine biosynthetic process"/>
    <property type="evidence" value="ECO:0007669"/>
    <property type="project" value="UniProtKB-UniPathway"/>
</dbReference>
<dbReference type="InterPro" id="IPR006062">
    <property type="entry name" value="His_biosynth"/>
</dbReference>
<dbReference type="EMBL" id="JAAIVB010000078">
    <property type="protein sequence ID" value="NEX64027.1"/>
    <property type="molecule type" value="Genomic_DNA"/>
</dbReference>
<accession>A0A6B3STD2</accession>
<evidence type="ECO:0000256" key="3">
    <source>
        <dbReference type="ARBA" id="ARBA00011152"/>
    </source>
</evidence>
<dbReference type="CDD" id="cd04731">
    <property type="entry name" value="HisF"/>
    <property type="match status" value="1"/>
</dbReference>
<evidence type="ECO:0000256" key="6">
    <source>
        <dbReference type="ARBA" id="ARBA00023102"/>
    </source>
</evidence>
<evidence type="ECO:0000256" key="8">
    <source>
        <dbReference type="ARBA" id="ARBA00025475"/>
    </source>
</evidence>
<dbReference type="EC" id="4.3.2.10" evidence="4"/>
<dbReference type="NCBIfam" id="NF038364">
    <property type="entry name" value="AglZ_HisF2_fam"/>
    <property type="match status" value="1"/>
</dbReference>
<keyword evidence="7 12" id="KW-0456">Lyase</keyword>
<keyword evidence="5 11" id="KW-0028">Amino-acid biosynthesis</keyword>
<dbReference type="PANTHER" id="PTHR21235">
    <property type="entry name" value="IMIDAZOLE GLYCEROL PHOSPHATE SYNTHASE SUBUNIT HISF/H IGP SYNTHASE SUBUNIT HISF/H"/>
    <property type="match status" value="1"/>
</dbReference>
<evidence type="ECO:0000256" key="2">
    <source>
        <dbReference type="ARBA" id="ARBA00009667"/>
    </source>
</evidence>
<dbReference type="UniPathway" id="UPA00031">
    <property type="reaction ID" value="UER00010"/>
</dbReference>
<evidence type="ECO:0000256" key="5">
    <source>
        <dbReference type="ARBA" id="ARBA00022605"/>
    </source>
</evidence>
<dbReference type="InterPro" id="IPR011060">
    <property type="entry name" value="RibuloseP-bd_barrel"/>
</dbReference>
<dbReference type="GO" id="GO:0000107">
    <property type="term" value="F:imidazoleglycerol-phosphate synthase activity"/>
    <property type="evidence" value="ECO:0007669"/>
    <property type="project" value="InterPro"/>
</dbReference>
<dbReference type="SUPFAM" id="SSF51366">
    <property type="entry name" value="Ribulose-phoshate binding barrel"/>
    <property type="match status" value="1"/>
</dbReference>
<dbReference type="GO" id="GO:0016829">
    <property type="term" value="F:lyase activity"/>
    <property type="evidence" value="ECO:0007669"/>
    <property type="project" value="UniProtKB-KW"/>
</dbReference>
<dbReference type="Gene3D" id="3.20.20.70">
    <property type="entry name" value="Aldolase class I"/>
    <property type="match status" value="1"/>
</dbReference>
<reference evidence="12 13" key="1">
    <citation type="submission" date="2020-02" db="EMBL/GenBank/DDBJ databases">
        <authorList>
            <person name="Kim M.K."/>
        </authorList>
    </citation>
    <scope>NUCLEOTIDE SEQUENCE [LARGE SCALE GENOMIC DNA]</scope>
    <source>
        <strain evidence="12 13">17J57-3</strain>
    </source>
</reference>
<dbReference type="PANTHER" id="PTHR21235:SF2">
    <property type="entry name" value="IMIDAZOLE GLYCEROL PHOSPHATE SYNTHASE HISHF"/>
    <property type="match status" value="1"/>
</dbReference>
<dbReference type="RefSeq" id="WP_163967954.1">
    <property type="nucleotide sequence ID" value="NZ_JAAIVB010000078.1"/>
</dbReference>
<dbReference type="InterPro" id="IPR013785">
    <property type="entry name" value="Aldolase_TIM"/>
</dbReference>
<evidence type="ECO:0000256" key="9">
    <source>
        <dbReference type="ARBA" id="ARBA00030264"/>
    </source>
</evidence>
<evidence type="ECO:0000256" key="11">
    <source>
        <dbReference type="RuleBase" id="RU003657"/>
    </source>
</evidence>
<evidence type="ECO:0000256" key="10">
    <source>
        <dbReference type="ARBA" id="ARBA00047838"/>
    </source>
</evidence>
<comment type="subunit">
    <text evidence="3">Heterodimer of HisH and HisF.</text>
</comment>
<dbReference type="Proteomes" id="UP000482155">
    <property type="component" value="Unassembled WGS sequence"/>
</dbReference>
<evidence type="ECO:0000256" key="4">
    <source>
        <dbReference type="ARBA" id="ARBA00012809"/>
    </source>
</evidence>
<evidence type="ECO:0000256" key="1">
    <source>
        <dbReference type="ARBA" id="ARBA00005091"/>
    </source>
</evidence>
<proteinExistence type="inferred from homology"/>
<keyword evidence="6 11" id="KW-0368">Histidine biosynthesis</keyword>